<name>A0A235H8L3_AZOBR</name>
<feature type="signal peptide" evidence="2">
    <location>
        <begin position="1"/>
        <end position="26"/>
    </location>
</feature>
<sequence>MKHRHILAGASALALAVLVAAVPASAQSTGGATPQGSGAQTSPSTGALPDNSLAGQRQGTVGGGVTQGGGQSGTSGSTTPDSSPSGASGGSTSGTGALPDNSLAGQRQGTIGGGSVTQGGNSASEPPKQGTGQ</sequence>
<protein>
    <submittedName>
        <fullName evidence="3">Uncharacterized protein</fullName>
    </submittedName>
</protein>
<proteinExistence type="predicted"/>
<dbReference type="RefSeq" id="WP_094305684.1">
    <property type="nucleotide sequence ID" value="NZ_NOWT01000025.1"/>
</dbReference>
<feature type="compositionally biased region" description="Gly residues" evidence="1">
    <location>
        <begin position="60"/>
        <end position="73"/>
    </location>
</feature>
<feature type="chain" id="PRO_5012714720" evidence="2">
    <location>
        <begin position="27"/>
        <end position="133"/>
    </location>
</feature>
<keyword evidence="2" id="KW-0732">Signal</keyword>
<dbReference type="Proteomes" id="UP000215367">
    <property type="component" value="Unassembled WGS sequence"/>
</dbReference>
<evidence type="ECO:0000256" key="2">
    <source>
        <dbReference type="SAM" id="SignalP"/>
    </source>
</evidence>
<evidence type="ECO:0000313" key="4">
    <source>
        <dbReference type="Proteomes" id="UP000215367"/>
    </source>
</evidence>
<accession>A0A235H8L3</accession>
<feature type="compositionally biased region" description="Low complexity" evidence="1">
    <location>
        <begin position="74"/>
        <end position="86"/>
    </location>
</feature>
<keyword evidence="3" id="KW-0614">Plasmid</keyword>
<dbReference type="AlphaFoldDB" id="A0A235H8L3"/>
<organism evidence="3 4">
    <name type="scientific">Azospirillum brasilense</name>
    <dbReference type="NCBI Taxonomy" id="192"/>
    <lineage>
        <taxon>Bacteria</taxon>
        <taxon>Pseudomonadati</taxon>
        <taxon>Pseudomonadota</taxon>
        <taxon>Alphaproteobacteria</taxon>
        <taxon>Rhodospirillales</taxon>
        <taxon>Azospirillaceae</taxon>
        <taxon>Azospirillum</taxon>
    </lineage>
</organism>
<reference evidence="3 4" key="1">
    <citation type="submission" date="2017-07" db="EMBL/GenBank/DDBJ databases">
        <title>Whole genome sequence of Azospirillum brasilense 2A1, a potential biofertilizer strain.</title>
        <authorList>
            <person name="Fontana C.A."/>
            <person name="Toffoli L.M."/>
            <person name="Salazar S.M."/>
            <person name="Puglisi E."/>
            <person name="Pedraza R."/>
            <person name="Bassi D."/>
            <person name="Cocconcelli P.S."/>
        </authorList>
    </citation>
    <scope>NUCLEOTIDE SEQUENCE [LARGE SCALE GENOMIC DNA]</scope>
    <source>
        <strain evidence="3 4">2A1</strain>
        <plasmid evidence="3">unnamed</plasmid>
    </source>
</reference>
<feature type="region of interest" description="Disordered" evidence="1">
    <location>
        <begin position="23"/>
        <end position="133"/>
    </location>
</feature>
<evidence type="ECO:0000313" key="3">
    <source>
        <dbReference type="EMBL" id="OYD82129.1"/>
    </source>
</evidence>
<geneLocation type="plasmid" evidence="3">
    <name>unnamed</name>
</geneLocation>
<evidence type="ECO:0000256" key="1">
    <source>
        <dbReference type="SAM" id="MobiDB-lite"/>
    </source>
</evidence>
<dbReference type="EMBL" id="NOWT01000025">
    <property type="protein sequence ID" value="OYD82129.1"/>
    <property type="molecule type" value="Genomic_DNA"/>
</dbReference>
<gene>
    <name evidence="3" type="ORF">CHT98_22400</name>
</gene>
<comment type="caution">
    <text evidence="3">The sequence shown here is derived from an EMBL/GenBank/DDBJ whole genome shotgun (WGS) entry which is preliminary data.</text>
</comment>
<feature type="compositionally biased region" description="Polar residues" evidence="1">
    <location>
        <begin position="29"/>
        <end position="45"/>
    </location>
</feature>